<organism evidence="3 4">
    <name type="scientific">Dreissena polymorpha</name>
    <name type="common">Zebra mussel</name>
    <name type="synonym">Mytilus polymorpha</name>
    <dbReference type="NCBI Taxonomy" id="45954"/>
    <lineage>
        <taxon>Eukaryota</taxon>
        <taxon>Metazoa</taxon>
        <taxon>Spiralia</taxon>
        <taxon>Lophotrochozoa</taxon>
        <taxon>Mollusca</taxon>
        <taxon>Bivalvia</taxon>
        <taxon>Autobranchia</taxon>
        <taxon>Heteroconchia</taxon>
        <taxon>Euheterodonta</taxon>
        <taxon>Imparidentia</taxon>
        <taxon>Neoheterodontei</taxon>
        <taxon>Myida</taxon>
        <taxon>Dreissenoidea</taxon>
        <taxon>Dreissenidae</taxon>
        <taxon>Dreissena</taxon>
    </lineage>
</organism>
<dbReference type="EMBL" id="JAIWYP010000014">
    <property type="protein sequence ID" value="KAH3713382.1"/>
    <property type="molecule type" value="Genomic_DNA"/>
</dbReference>
<gene>
    <name evidence="3" type="ORF">DPMN_073174</name>
</gene>
<dbReference type="AlphaFoldDB" id="A0A9D4HCP1"/>
<comment type="caution">
    <text evidence="3">The sequence shown here is derived from an EMBL/GenBank/DDBJ whole genome shotgun (WGS) entry which is preliminary data.</text>
</comment>
<feature type="coiled-coil region" evidence="1">
    <location>
        <begin position="279"/>
        <end position="306"/>
    </location>
</feature>
<keyword evidence="2" id="KW-0812">Transmembrane</keyword>
<keyword evidence="2" id="KW-1133">Transmembrane helix</keyword>
<evidence type="ECO:0000313" key="3">
    <source>
        <dbReference type="EMBL" id="KAH3713382.1"/>
    </source>
</evidence>
<reference evidence="3" key="1">
    <citation type="journal article" date="2019" name="bioRxiv">
        <title>The Genome of the Zebra Mussel, Dreissena polymorpha: A Resource for Invasive Species Research.</title>
        <authorList>
            <person name="McCartney M.A."/>
            <person name="Auch B."/>
            <person name="Kono T."/>
            <person name="Mallez S."/>
            <person name="Zhang Y."/>
            <person name="Obille A."/>
            <person name="Becker A."/>
            <person name="Abrahante J.E."/>
            <person name="Garbe J."/>
            <person name="Badalamenti J.P."/>
            <person name="Herman A."/>
            <person name="Mangelson H."/>
            <person name="Liachko I."/>
            <person name="Sullivan S."/>
            <person name="Sone E.D."/>
            <person name="Koren S."/>
            <person name="Silverstein K.A.T."/>
            <person name="Beckman K.B."/>
            <person name="Gohl D.M."/>
        </authorList>
    </citation>
    <scope>NUCLEOTIDE SEQUENCE</scope>
    <source>
        <strain evidence="3">Duluth1</strain>
        <tissue evidence="3">Whole animal</tissue>
    </source>
</reference>
<dbReference type="SUPFAM" id="SSF58100">
    <property type="entry name" value="Bacterial hemolysins"/>
    <property type="match status" value="1"/>
</dbReference>
<evidence type="ECO:0000313" key="4">
    <source>
        <dbReference type="Proteomes" id="UP000828390"/>
    </source>
</evidence>
<dbReference type="Proteomes" id="UP000828390">
    <property type="component" value="Unassembled WGS sequence"/>
</dbReference>
<evidence type="ECO:0000256" key="2">
    <source>
        <dbReference type="SAM" id="Phobius"/>
    </source>
</evidence>
<protein>
    <submittedName>
        <fullName evidence="3">Uncharacterized protein</fullName>
    </submittedName>
</protein>
<name>A0A9D4HCP1_DREPO</name>
<keyword evidence="4" id="KW-1185">Reference proteome</keyword>
<dbReference type="Gene3D" id="1.20.1170.10">
    <property type="match status" value="1"/>
</dbReference>
<accession>A0A9D4HCP1</accession>
<feature type="transmembrane region" description="Helical" evidence="2">
    <location>
        <begin position="206"/>
        <end position="229"/>
    </location>
</feature>
<keyword evidence="2" id="KW-0472">Membrane</keyword>
<reference evidence="3" key="2">
    <citation type="submission" date="2020-11" db="EMBL/GenBank/DDBJ databases">
        <authorList>
            <person name="McCartney M.A."/>
            <person name="Auch B."/>
            <person name="Kono T."/>
            <person name="Mallez S."/>
            <person name="Becker A."/>
            <person name="Gohl D.M."/>
            <person name="Silverstein K.A.T."/>
            <person name="Koren S."/>
            <person name="Bechman K.B."/>
            <person name="Herman A."/>
            <person name="Abrahante J.E."/>
            <person name="Garbe J."/>
        </authorList>
    </citation>
    <scope>NUCLEOTIDE SEQUENCE</scope>
    <source>
        <strain evidence="3">Duluth1</strain>
        <tissue evidence="3">Whole animal</tissue>
    </source>
</reference>
<keyword evidence="1" id="KW-0175">Coiled coil</keyword>
<sequence length="395" mass="44170">MRRKRLKSYTEWRNKYMFLFIELFTLSIGYTMSLELSTMRLSLTTLSSLLILDPDIKTKMDQMVSKGRECFINYESTMRNEGGAILVQKELILAANSAGDVNVQGMLLSLDGITVEMKAVRDALLSLQSNVHSNIESCRRRKQMHETTIDTDQLTLKKKEAEIQGKNSQIKSFEADIVSMDNDAGTLENRAEAIDSARRRKKKKGVWGVVASVVGIGLAPFTGGLSLGLTAAGGIYAGKNFEDADYCRQTAHDWRARAQTRRTDAQRLREQNAAAAGRTSALAQEIQELQSKKVQLENTILVLQQMTLDMTNLVKYIDSFLNVLQTMDTMFKDVSLHSESFLIIQNALRKQPERLADKAQAVLEELQGKWSNLESLLIANGARAILTCDKSGNNC</sequence>
<proteinExistence type="predicted"/>
<evidence type="ECO:0000256" key="1">
    <source>
        <dbReference type="SAM" id="Coils"/>
    </source>
</evidence>